<feature type="compositionally biased region" description="Gly residues" evidence="1">
    <location>
        <begin position="51"/>
        <end position="68"/>
    </location>
</feature>
<keyword evidence="3" id="KW-1185">Reference proteome</keyword>
<dbReference type="AlphaFoldDB" id="A0A5C8KY35"/>
<dbReference type="Proteomes" id="UP000321248">
    <property type="component" value="Unassembled WGS sequence"/>
</dbReference>
<comment type="caution">
    <text evidence="2">The sequence shown here is derived from an EMBL/GenBank/DDBJ whole genome shotgun (WGS) entry which is preliminary data.</text>
</comment>
<name>A0A5C8KY35_9GAMM</name>
<feature type="compositionally biased region" description="Basic and acidic residues" evidence="1">
    <location>
        <begin position="1"/>
        <end position="14"/>
    </location>
</feature>
<feature type="region of interest" description="Disordered" evidence="1">
    <location>
        <begin position="1"/>
        <end position="68"/>
    </location>
</feature>
<gene>
    <name evidence="2" type="ORF">FU658_00935</name>
</gene>
<evidence type="ECO:0000313" key="2">
    <source>
        <dbReference type="EMBL" id="TXK65717.1"/>
    </source>
</evidence>
<protein>
    <submittedName>
        <fullName evidence="2">Uncharacterized protein</fullName>
    </submittedName>
</protein>
<accession>A0A5C8KY35</accession>
<sequence>MGRAGSGHDGDRHRPYLHRGLRTQPRLLRRGAGAGPSRRRPGTGDPAAGQPGRGGGGAGGPRGGNPGP</sequence>
<dbReference type="EMBL" id="VRTS01000001">
    <property type="protein sequence ID" value="TXK65717.1"/>
    <property type="molecule type" value="Genomic_DNA"/>
</dbReference>
<proteinExistence type="predicted"/>
<evidence type="ECO:0000256" key="1">
    <source>
        <dbReference type="SAM" id="MobiDB-lite"/>
    </source>
</evidence>
<reference evidence="2 3" key="1">
    <citation type="submission" date="2019-08" db="EMBL/GenBank/DDBJ databases">
        <authorList>
            <person name="Karlyshev A.V."/>
        </authorList>
    </citation>
    <scope>NUCLEOTIDE SEQUENCE [LARGE SCALE GENOMIC DNA]</scope>
    <source>
        <strain evidence="2 3">Alg18-2.2</strain>
    </source>
</reference>
<organism evidence="2 3">
    <name type="scientific">Alkalisalibacterium limincola</name>
    <dbReference type="NCBI Taxonomy" id="2699169"/>
    <lineage>
        <taxon>Bacteria</taxon>
        <taxon>Pseudomonadati</taxon>
        <taxon>Pseudomonadota</taxon>
        <taxon>Gammaproteobacteria</taxon>
        <taxon>Lysobacterales</taxon>
        <taxon>Lysobacteraceae</taxon>
        <taxon>Alkalisalibacterium</taxon>
    </lineage>
</organism>
<evidence type="ECO:0000313" key="3">
    <source>
        <dbReference type="Proteomes" id="UP000321248"/>
    </source>
</evidence>